<gene>
    <name evidence="6" type="ORF">HHI36_018082</name>
</gene>
<evidence type="ECO:0000259" key="5">
    <source>
        <dbReference type="Pfam" id="PF01064"/>
    </source>
</evidence>
<dbReference type="EMBL" id="JABFTP020000165">
    <property type="protein sequence ID" value="KAL3283913.1"/>
    <property type="molecule type" value="Genomic_DNA"/>
</dbReference>
<feature type="domain" description="Activin types I and II receptor" evidence="5">
    <location>
        <begin position="33"/>
        <end position="66"/>
    </location>
</feature>
<evidence type="ECO:0000313" key="7">
    <source>
        <dbReference type="Proteomes" id="UP001516400"/>
    </source>
</evidence>
<protein>
    <recommendedName>
        <fullName evidence="5">Activin types I and II receptor domain-containing protein</fullName>
    </recommendedName>
</protein>
<dbReference type="AlphaFoldDB" id="A0ABD2NZB8"/>
<evidence type="ECO:0000256" key="4">
    <source>
        <dbReference type="SAM" id="SignalP"/>
    </source>
</evidence>
<dbReference type="GO" id="GO:0016020">
    <property type="term" value="C:membrane"/>
    <property type="evidence" value="ECO:0007669"/>
    <property type="project" value="UniProtKB-SubCell"/>
</dbReference>
<dbReference type="Pfam" id="PF01064">
    <property type="entry name" value="Activin_recp"/>
    <property type="match status" value="1"/>
</dbReference>
<evidence type="ECO:0000256" key="1">
    <source>
        <dbReference type="ARBA" id="ARBA00004370"/>
    </source>
</evidence>
<proteinExistence type="predicted"/>
<comment type="subcellular location">
    <subcellularLocation>
        <location evidence="1">Membrane</location>
    </subcellularLocation>
</comment>
<comment type="caution">
    <text evidence="6">The sequence shown here is derived from an EMBL/GenBank/DDBJ whole genome shotgun (WGS) entry which is preliminary data.</text>
</comment>
<evidence type="ECO:0000313" key="6">
    <source>
        <dbReference type="EMBL" id="KAL3283913.1"/>
    </source>
</evidence>
<feature type="signal peptide" evidence="4">
    <location>
        <begin position="1"/>
        <end position="32"/>
    </location>
</feature>
<feature type="chain" id="PRO_5044808271" description="Activin types I and II receptor domain-containing protein" evidence="4">
    <location>
        <begin position="33"/>
        <end position="89"/>
    </location>
</feature>
<dbReference type="InterPro" id="IPR000472">
    <property type="entry name" value="Activin_recp"/>
</dbReference>
<dbReference type="Gene3D" id="2.10.60.10">
    <property type="entry name" value="CD59"/>
    <property type="match status" value="1"/>
</dbReference>
<keyword evidence="2 4" id="KW-0732">Signal</keyword>
<accession>A0ABD2NZB8</accession>
<dbReference type="Proteomes" id="UP001516400">
    <property type="component" value="Unassembled WGS sequence"/>
</dbReference>
<organism evidence="6 7">
    <name type="scientific">Cryptolaemus montrouzieri</name>
    <dbReference type="NCBI Taxonomy" id="559131"/>
    <lineage>
        <taxon>Eukaryota</taxon>
        <taxon>Metazoa</taxon>
        <taxon>Ecdysozoa</taxon>
        <taxon>Arthropoda</taxon>
        <taxon>Hexapoda</taxon>
        <taxon>Insecta</taxon>
        <taxon>Pterygota</taxon>
        <taxon>Neoptera</taxon>
        <taxon>Endopterygota</taxon>
        <taxon>Coleoptera</taxon>
        <taxon>Polyphaga</taxon>
        <taxon>Cucujiformia</taxon>
        <taxon>Coccinelloidea</taxon>
        <taxon>Coccinellidae</taxon>
        <taxon>Scymninae</taxon>
        <taxon>Scymnini</taxon>
        <taxon>Cryptolaemus</taxon>
    </lineage>
</organism>
<evidence type="ECO:0000256" key="2">
    <source>
        <dbReference type="ARBA" id="ARBA00022729"/>
    </source>
</evidence>
<name>A0ABD2NZB8_9CUCU</name>
<evidence type="ECO:0000256" key="3">
    <source>
        <dbReference type="ARBA" id="ARBA00023136"/>
    </source>
</evidence>
<sequence>MCFKRSSNMKGTIFWLFCGILCLTQLFIGVDSLKCKCDICADKNYVCETDGYCFTTTYETKQGGIDHQYRYEFSLSLFNSKRIHSQKIR</sequence>
<reference evidence="6 7" key="1">
    <citation type="journal article" date="2021" name="BMC Biol.">
        <title>Horizontally acquired antibacterial genes associated with adaptive radiation of ladybird beetles.</title>
        <authorList>
            <person name="Li H.S."/>
            <person name="Tang X.F."/>
            <person name="Huang Y.H."/>
            <person name="Xu Z.Y."/>
            <person name="Chen M.L."/>
            <person name="Du X.Y."/>
            <person name="Qiu B.Y."/>
            <person name="Chen P.T."/>
            <person name="Zhang W."/>
            <person name="Slipinski A."/>
            <person name="Escalona H.E."/>
            <person name="Waterhouse R.M."/>
            <person name="Zwick A."/>
            <person name="Pang H."/>
        </authorList>
    </citation>
    <scope>NUCLEOTIDE SEQUENCE [LARGE SCALE GENOMIC DNA]</scope>
    <source>
        <strain evidence="6">SYSU2018</strain>
    </source>
</reference>
<keyword evidence="3" id="KW-0472">Membrane</keyword>
<keyword evidence="7" id="KW-1185">Reference proteome</keyword>
<dbReference type="InterPro" id="IPR045860">
    <property type="entry name" value="Snake_toxin-like_sf"/>
</dbReference>